<evidence type="ECO:0000313" key="1">
    <source>
        <dbReference type="EMBL" id="GAG59083.1"/>
    </source>
</evidence>
<protein>
    <submittedName>
        <fullName evidence="1">Uncharacterized protein</fullName>
    </submittedName>
</protein>
<dbReference type="AlphaFoldDB" id="X0ZFI2"/>
<accession>X0ZFI2</accession>
<comment type="caution">
    <text evidence="1">The sequence shown here is derived from an EMBL/GenBank/DDBJ whole genome shotgun (WGS) entry which is preliminary data.</text>
</comment>
<proteinExistence type="predicted"/>
<organism evidence="1">
    <name type="scientific">marine sediment metagenome</name>
    <dbReference type="NCBI Taxonomy" id="412755"/>
    <lineage>
        <taxon>unclassified sequences</taxon>
        <taxon>metagenomes</taxon>
        <taxon>ecological metagenomes</taxon>
    </lineage>
</organism>
<sequence>MSLVCIISIFEFFQDEEIDGLIFTTDSFIAEKISGVGFLPTFHGRVSIGKALWYDLITSNEVIENTESFFSLSALIEQRFFRFWPKNATYFYEASPLEVLRRKIIRLNMTIEGDRVLLRCGFNVQYIISIKNSIDHIGNEWILIQSLYQSDIESIFTTLNLVVWKIN</sequence>
<dbReference type="EMBL" id="BART01007517">
    <property type="protein sequence ID" value="GAG59083.1"/>
    <property type="molecule type" value="Genomic_DNA"/>
</dbReference>
<name>X0ZFI2_9ZZZZ</name>
<reference evidence="1" key="1">
    <citation type="journal article" date="2014" name="Front. Microbiol.">
        <title>High frequency of phylogenetically diverse reductive dehalogenase-homologous genes in deep subseafloor sedimentary metagenomes.</title>
        <authorList>
            <person name="Kawai M."/>
            <person name="Futagami T."/>
            <person name="Toyoda A."/>
            <person name="Takaki Y."/>
            <person name="Nishi S."/>
            <person name="Hori S."/>
            <person name="Arai W."/>
            <person name="Tsubouchi T."/>
            <person name="Morono Y."/>
            <person name="Uchiyama I."/>
            <person name="Ito T."/>
            <person name="Fujiyama A."/>
            <person name="Inagaki F."/>
            <person name="Takami H."/>
        </authorList>
    </citation>
    <scope>NUCLEOTIDE SEQUENCE</scope>
    <source>
        <strain evidence="1">Expedition CK06-06</strain>
    </source>
</reference>
<gene>
    <name evidence="1" type="ORF">S01H4_17096</name>
</gene>